<feature type="chain" id="PRO_5039171618" description="Lipoprotein" evidence="2">
    <location>
        <begin position="22"/>
        <end position="307"/>
    </location>
</feature>
<evidence type="ECO:0000313" key="4">
    <source>
        <dbReference type="Proteomes" id="UP000607645"/>
    </source>
</evidence>
<feature type="compositionally biased region" description="Low complexity" evidence="1">
    <location>
        <begin position="34"/>
        <end position="50"/>
    </location>
</feature>
<gene>
    <name evidence="3" type="ORF">H8S62_14725</name>
</gene>
<comment type="caution">
    <text evidence="3">The sequence shown here is derived from an EMBL/GenBank/DDBJ whole genome shotgun (WGS) entry which is preliminary data.</text>
</comment>
<dbReference type="AlphaFoldDB" id="A0A8J6JNZ7"/>
<evidence type="ECO:0000256" key="2">
    <source>
        <dbReference type="SAM" id="SignalP"/>
    </source>
</evidence>
<evidence type="ECO:0000256" key="1">
    <source>
        <dbReference type="SAM" id="MobiDB-lite"/>
    </source>
</evidence>
<evidence type="ECO:0000313" key="3">
    <source>
        <dbReference type="EMBL" id="MBC5738265.1"/>
    </source>
</evidence>
<protein>
    <recommendedName>
        <fullName evidence="5">Lipoprotein</fullName>
    </recommendedName>
</protein>
<dbReference type="EMBL" id="JACOPQ010000013">
    <property type="protein sequence ID" value="MBC5738265.1"/>
    <property type="molecule type" value="Genomic_DNA"/>
</dbReference>
<accession>A0A8J6JNZ7</accession>
<dbReference type="Proteomes" id="UP000607645">
    <property type="component" value="Unassembled WGS sequence"/>
</dbReference>
<dbReference type="PROSITE" id="PS51257">
    <property type="entry name" value="PROKAR_LIPOPROTEIN"/>
    <property type="match status" value="1"/>
</dbReference>
<keyword evidence="4" id="KW-1185">Reference proteome</keyword>
<dbReference type="RefSeq" id="WP_186920041.1">
    <property type="nucleotide sequence ID" value="NZ_JACOPQ010000013.1"/>
</dbReference>
<sequence length="307" mass="32453">MKKRILPLLAALALLAGCTGKTSPSGTPTPTPAPAVSSAPAPTPAASGAPGDQGLVWGENFGMEDIDVDSLPTQTAAAPDLWTERLSLVGAVPEADISLYLLNLARPGVLLRQGGEFSYFPLERQFQDLPLLVWRDFDGDGSEELAVRYLMALDPLSEKYGLDGDVLWPRFELHIYGRDGASWSDASFGDAADLRAALSSNLSYTWDDHEFTLSAGQVDTPGGRAWLTSVSGWLPDTGVAVDGPLIVGRQIFFRFEDAGVKAVITLGLPAAMGGEATDLATLTATLEYRDGVLSLGVDFLLEAVGGV</sequence>
<feature type="region of interest" description="Disordered" evidence="1">
    <location>
        <begin position="21"/>
        <end position="53"/>
    </location>
</feature>
<name>A0A8J6JNZ7_9FIRM</name>
<feature type="signal peptide" evidence="2">
    <location>
        <begin position="1"/>
        <end position="21"/>
    </location>
</feature>
<proteinExistence type="predicted"/>
<keyword evidence="2" id="KW-0732">Signal</keyword>
<evidence type="ECO:0008006" key="5">
    <source>
        <dbReference type="Google" id="ProtNLM"/>
    </source>
</evidence>
<reference evidence="3" key="1">
    <citation type="submission" date="2020-08" db="EMBL/GenBank/DDBJ databases">
        <title>Genome public.</title>
        <authorList>
            <person name="Liu C."/>
            <person name="Sun Q."/>
        </authorList>
    </citation>
    <scope>NUCLEOTIDE SEQUENCE</scope>
    <source>
        <strain evidence="3">NSJ-52</strain>
    </source>
</reference>
<organism evidence="3 4">
    <name type="scientific">Lawsonibacter faecis</name>
    <dbReference type="NCBI Taxonomy" id="2763052"/>
    <lineage>
        <taxon>Bacteria</taxon>
        <taxon>Bacillati</taxon>
        <taxon>Bacillota</taxon>
        <taxon>Clostridia</taxon>
        <taxon>Eubacteriales</taxon>
        <taxon>Oscillospiraceae</taxon>
        <taxon>Lawsonibacter</taxon>
    </lineage>
</organism>